<dbReference type="Gene3D" id="2.130.10.130">
    <property type="entry name" value="Integrin alpha, N-terminal"/>
    <property type="match status" value="1"/>
</dbReference>
<dbReference type="EMBL" id="JBHSFP010000014">
    <property type="protein sequence ID" value="MFC4533325.1"/>
    <property type="molecule type" value="Genomic_DNA"/>
</dbReference>
<proteinExistence type="predicted"/>
<dbReference type="SUPFAM" id="SSF69318">
    <property type="entry name" value="Integrin alpha N-terminal domain"/>
    <property type="match status" value="1"/>
</dbReference>
<protein>
    <submittedName>
        <fullName evidence="3">FG-GAP repeat domain-containing protein</fullName>
    </submittedName>
</protein>
<dbReference type="InterPro" id="IPR028994">
    <property type="entry name" value="Integrin_alpha_N"/>
</dbReference>
<comment type="caution">
    <text evidence="3">The sequence shown here is derived from an EMBL/GenBank/DDBJ whole genome shotgun (WGS) entry which is preliminary data.</text>
</comment>
<dbReference type="InterPro" id="IPR011519">
    <property type="entry name" value="UnbV_ASPIC"/>
</dbReference>
<evidence type="ECO:0000313" key="4">
    <source>
        <dbReference type="Proteomes" id="UP001596004"/>
    </source>
</evidence>
<keyword evidence="1" id="KW-0732">Signal</keyword>
<dbReference type="Pfam" id="PF07593">
    <property type="entry name" value="UnbV_ASPIC"/>
    <property type="match status" value="1"/>
</dbReference>
<name>A0ABV9CLV0_9ACTN</name>
<feature type="domain" description="ASPIC/UnbV" evidence="2">
    <location>
        <begin position="577"/>
        <end position="636"/>
    </location>
</feature>
<dbReference type="PANTHER" id="PTHR16026">
    <property type="entry name" value="CARTILAGE ACIDIC PROTEIN 1"/>
    <property type="match status" value="1"/>
</dbReference>
<dbReference type="Proteomes" id="UP001596004">
    <property type="component" value="Unassembled WGS sequence"/>
</dbReference>
<dbReference type="InterPro" id="IPR027039">
    <property type="entry name" value="Crtac1"/>
</dbReference>
<sequence length="656" mass="70436">MTATLGWLRRQLPGIVALVLIVSVFSIARLPSYSAAETATIANKFSFKPLSIALPSGYKQQTIRKVNKDYTHIDAWISSVGAAIAMNDLDGDGLSNDLCVVDTRIDQAVVTPTPGAGGSRYAPFALNPGALPMNDTMAPMGCVPGDYNEDGRIDLLVYMWGRTPIVYLAKPGATPRLDATSYQAVELVPGANATSGKYTGPQWNTNAATVADFDGDGHDDIFIGNYFEDSPVLDPTVEGGVHMNHSMSQGFNGGEDYFFRWTGSSTGATPSVSYECIDDVLPKDASKGWELGAASTDLDGDQLPELYLANDFGPDRMFYNRSTPGHIKLSAVTGVRSPIIPKSKTVGNDSFKGMGVDFADLNHDGLYDMFVSNITTSWGIEESNFQYMSTAANKAELTAKLRSGEAPFKDVSGPAGTAWSGWGWDIKMADFNNSGDLQIAQATGFVKGQTDRWPQLQELATANDQLLQNPFWWPNARAGDDIGGHQTLHFFVKGPSGRYVDMAKDLGLAIPTPTRGIATGDADGDGRLDFAVARQWDEPVFYSNQSPATGAFLGLKLTRDTPATPGTLPAAGSPVTGAQVCVKTPDGRMFVSRVDGSSGHSGRRSSEVHIGLGQNVTGPLTVNIKWRDRNGQPHDQDVQLTTGWHSLELGQQAKEK</sequence>
<dbReference type="InterPro" id="IPR013517">
    <property type="entry name" value="FG-GAP"/>
</dbReference>
<keyword evidence="4" id="KW-1185">Reference proteome</keyword>
<dbReference type="RefSeq" id="WP_380842677.1">
    <property type="nucleotide sequence ID" value="NZ_JBHSFP010000014.1"/>
</dbReference>
<evidence type="ECO:0000259" key="2">
    <source>
        <dbReference type="Pfam" id="PF07593"/>
    </source>
</evidence>
<organism evidence="3 4">
    <name type="scientific">Sphaerisporangium dianthi</name>
    <dbReference type="NCBI Taxonomy" id="1436120"/>
    <lineage>
        <taxon>Bacteria</taxon>
        <taxon>Bacillati</taxon>
        <taxon>Actinomycetota</taxon>
        <taxon>Actinomycetes</taxon>
        <taxon>Streptosporangiales</taxon>
        <taxon>Streptosporangiaceae</taxon>
        <taxon>Sphaerisporangium</taxon>
    </lineage>
</organism>
<dbReference type="Pfam" id="PF01839">
    <property type="entry name" value="FG-GAP"/>
    <property type="match status" value="1"/>
</dbReference>
<evidence type="ECO:0000256" key="1">
    <source>
        <dbReference type="ARBA" id="ARBA00022729"/>
    </source>
</evidence>
<dbReference type="Pfam" id="PF13517">
    <property type="entry name" value="FG-GAP_3"/>
    <property type="match status" value="1"/>
</dbReference>
<dbReference type="PANTHER" id="PTHR16026:SF0">
    <property type="entry name" value="CARTILAGE ACIDIC PROTEIN 1"/>
    <property type="match status" value="1"/>
</dbReference>
<reference evidence="4" key="1">
    <citation type="journal article" date="2019" name="Int. J. Syst. Evol. Microbiol.">
        <title>The Global Catalogue of Microorganisms (GCM) 10K type strain sequencing project: providing services to taxonomists for standard genome sequencing and annotation.</title>
        <authorList>
            <consortium name="The Broad Institute Genomics Platform"/>
            <consortium name="The Broad Institute Genome Sequencing Center for Infectious Disease"/>
            <person name="Wu L."/>
            <person name="Ma J."/>
        </authorList>
    </citation>
    <scope>NUCLEOTIDE SEQUENCE [LARGE SCALE GENOMIC DNA]</scope>
    <source>
        <strain evidence="4">CGMCC 4.7132</strain>
    </source>
</reference>
<gene>
    <name evidence="3" type="ORF">ACFO60_21335</name>
</gene>
<evidence type="ECO:0000313" key="3">
    <source>
        <dbReference type="EMBL" id="MFC4533325.1"/>
    </source>
</evidence>
<accession>A0ABV9CLV0</accession>